<sequence length="285" mass="32012">MRSPITPTILLAALLLGGCEGNGMQLIGSENCIICIRDMSKPRDKTKATAKKPQQMPQDGSMDDDDVFGLADVPQSRYGTFSKRMNPGNDGQALFFNDKLITDSMAPSGYRHLEDSPYGGVGSYIHFDDKAPRQLGTYDIYSIFISNGGNIQRRYPYILLAIGSDKVPRTMGGGLMESLEAHYRIEGNRFIAEYDDITVTFADGRFIDKKKDLWNIPDNLCREMYDNRKKLAGLIKNNEDLEGIGYAAKRYVAFSPARLYRAASQKNISYPAFQQEACRERVRLK</sequence>
<dbReference type="Proteomes" id="UP000254572">
    <property type="component" value="Unassembled WGS sequence"/>
</dbReference>
<name>A0A381E900_9GAMM</name>
<keyword evidence="3" id="KW-1185">Reference proteome</keyword>
<evidence type="ECO:0000313" key="2">
    <source>
        <dbReference type="EMBL" id="SUX23388.1"/>
    </source>
</evidence>
<proteinExistence type="predicted"/>
<evidence type="ECO:0000256" key="1">
    <source>
        <dbReference type="SAM" id="MobiDB-lite"/>
    </source>
</evidence>
<reference evidence="2 3" key="1">
    <citation type="submission" date="2018-06" db="EMBL/GenBank/DDBJ databases">
        <authorList>
            <consortium name="Pathogen Informatics"/>
            <person name="Doyle S."/>
        </authorList>
    </citation>
    <scope>NUCLEOTIDE SEQUENCE [LARGE SCALE GENOMIC DNA]</scope>
    <source>
        <strain evidence="2 3">NCTC13294</strain>
    </source>
</reference>
<evidence type="ECO:0000313" key="3">
    <source>
        <dbReference type="Proteomes" id="UP000254572"/>
    </source>
</evidence>
<accession>A0A381E900</accession>
<dbReference type="EMBL" id="UFUW01000001">
    <property type="protein sequence ID" value="SUX23388.1"/>
    <property type="molecule type" value="Genomic_DNA"/>
</dbReference>
<feature type="region of interest" description="Disordered" evidence="1">
    <location>
        <begin position="44"/>
        <end position="65"/>
    </location>
</feature>
<dbReference type="PROSITE" id="PS51257">
    <property type="entry name" value="PROKAR_LIPOPROTEIN"/>
    <property type="match status" value="1"/>
</dbReference>
<dbReference type="AlphaFoldDB" id="A0A381E900"/>
<dbReference type="RefSeq" id="WP_115611766.1">
    <property type="nucleotide sequence ID" value="NZ_JBHLZC010000004.1"/>
</dbReference>
<protein>
    <recommendedName>
        <fullName evidence="4">Lipoprotein</fullName>
    </recommendedName>
</protein>
<evidence type="ECO:0008006" key="4">
    <source>
        <dbReference type="Google" id="ProtNLM"/>
    </source>
</evidence>
<gene>
    <name evidence="2" type="ORF">NCTC13294_01509</name>
</gene>
<organism evidence="2 3">
    <name type="scientific">Cardiobacterium valvarum</name>
    <dbReference type="NCBI Taxonomy" id="194702"/>
    <lineage>
        <taxon>Bacteria</taxon>
        <taxon>Pseudomonadati</taxon>
        <taxon>Pseudomonadota</taxon>
        <taxon>Gammaproteobacteria</taxon>
        <taxon>Cardiobacteriales</taxon>
        <taxon>Cardiobacteriaceae</taxon>
        <taxon>Cardiobacterium</taxon>
    </lineage>
</organism>